<feature type="transmembrane region" description="Helical" evidence="6">
    <location>
        <begin position="111"/>
        <end position="136"/>
    </location>
</feature>
<gene>
    <name evidence="8" type="ORF">AN218_28050</name>
</gene>
<comment type="similarity">
    <text evidence="6">Belongs to the ABC-2 integral membrane protein family.</text>
</comment>
<dbReference type="GO" id="GO:0140359">
    <property type="term" value="F:ABC-type transporter activity"/>
    <property type="evidence" value="ECO:0007669"/>
    <property type="project" value="InterPro"/>
</dbReference>
<evidence type="ECO:0000256" key="1">
    <source>
        <dbReference type="ARBA" id="ARBA00004141"/>
    </source>
</evidence>
<accession>A0A1E7KVT3</accession>
<evidence type="ECO:0000256" key="5">
    <source>
        <dbReference type="ARBA" id="ARBA00023251"/>
    </source>
</evidence>
<dbReference type="PIRSF" id="PIRSF006648">
    <property type="entry name" value="DrrB"/>
    <property type="match status" value="1"/>
</dbReference>
<dbReference type="InterPro" id="IPR000412">
    <property type="entry name" value="ABC_2_transport"/>
</dbReference>
<dbReference type="PROSITE" id="PS51012">
    <property type="entry name" value="ABC_TM2"/>
    <property type="match status" value="1"/>
</dbReference>
<comment type="subcellular location">
    <subcellularLocation>
        <location evidence="6">Cell membrane</location>
        <topology evidence="6">Multi-pass membrane protein</topology>
    </subcellularLocation>
    <subcellularLocation>
        <location evidence="1">Membrane</location>
        <topology evidence="1">Multi-pass membrane protein</topology>
    </subcellularLocation>
</comment>
<keyword evidence="5" id="KW-0046">Antibiotic resistance</keyword>
<dbReference type="GO" id="GO:0046677">
    <property type="term" value="P:response to antibiotic"/>
    <property type="evidence" value="ECO:0007669"/>
    <property type="project" value="UniProtKB-KW"/>
</dbReference>
<feature type="transmembrane region" description="Helical" evidence="6">
    <location>
        <begin position="182"/>
        <end position="198"/>
    </location>
</feature>
<feature type="transmembrane region" description="Helical" evidence="6">
    <location>
        <begin position="237"/>
        <end position="256"/>
    </location>
</feature>
<evidence type="ECO:0000313" key="8">
    <source>
        <dbReference type="EMBL" id="OEV08009.1"/>
    </source>
</evidence>
<sequence length="262" mass="27886">MKAPGRVDISAMGRRLRALGRAELTLLLRNKAMLFVALATPVLLTVLMRQTTSGMNLEGTGLTMGTVLIPGSIGYVLVFAVYANLTGIYVTRREELVLKRLRTGESSDGEILLGSALPSLFLALGQCVLLLAGGAAVLDLAPPKRPELVVAGVLLGLVLMVLLAGVSAAFTRTTEASQITTFPFMAISFVGSGVVIPLDVMPDAMANVCSLLPVSPTMELVRNGWVGTLSGFDTVKALVVLVVWIVLGTLAVKRWFPWEPRR</sequence>
<evidence type="ECO:0000259" key="7">
    <source>
        <dbReference type="PROSITE" id="PS51012"/>
    </source>
</evidence>
<comment type="caution">
    <text evidence="8">The sequence shown here is derived from an EMBL/GenBank/DDBJ whole genome shotgun (WGS) entry which is preliminary data.</text>
</comment>
<organism evidence="8 9">
    <name type="scientific">Streptomyces nanshensis</name>
    <dbReference type="NCBI Taxonomy" id="518642"/>
    <lineage>
        <taxon>Bacteria</taxon>
        <taxon>Bacillati</taxon>
        <taxon>Actinomycetota</taxon>
        <taxon>Actinomycetes</taxon>
        <taxon>Kitasatosporales</taxon>
        <taxon>Streptomycetaceae</taxon>
        <taxon>Streptomyces</taxon>
    </lineage>
</organism>
<dbReference type="AlphaFoldDB" id="A0A1E7KVT3"/>
<feature type="domain" description="ABC transmembrane type-2" evidence="7">
    <location>
        <begin position="32"/>
        <end position="255"/>
    </location>
</feature>
<protein>
    <recommendedName>
        <fullName evidence="6">Transport permease protein</fullName>
    </recommendedName>
</protein>
<dbReference type="PANTHER" id="PTHR43027:SF2">
    <property type="entry name" value="TRANSPORT PERMEASE PROTEIN"/>
    <property type="match status" value="1"/>
</dbReference>
<keyword evidence="6" id="KW-1003">Cell membrane</keyword>
<comment type="caution">
    <text evidence="6">Lacks conserved residue(s) required for the propagation of feature annotation.</text>
</comment>
<dbReference type="PANTHER" id="PTHR43027">
    <property type="entry name" value="DOXORUBICIN RESISTANCE ABC TRANSPORTER PERMEASE PROTEIN DRRC-RELATED"/>
    <property type="match status" value="1"/>
</dbReference>
<dbReference type="InterPro" id="IPR052902">
    <property type="entry name" value="ABC-2_transporter"/>
</dbReference>
<evidence type="ECO:0000256" key="3">
    <source>
        <dbReference type="ARBA" id="ARBA00022989"/>
    </source>
</evidence>
<evidence type="ECO:0000256" key="4">
    <source>
        <dbReference type="ARBA" id="ARBA00023136"/>
    </source>
</evidence>
<dbReference type="Proteomes" id="UP000176005">
    <property type="component" value="Unassembled WGS sequence"/>
</dbReference>
<evidence type="ECO:0000256" key="2">
    <source>
        <dbReference type="ARBA" id="ARBA00022692"/>
    </source>
</evidence>
<dbReference type="InterPro" id="IPR013525">
    <property type="entry name" value="ABC2_TM"/>
</dbReference>
<keyword evidence="9" id="KW-1185">Reference proteome</keyword>
<feature type="transmembrane region" description="Helical" evidence="6">
    <location>
        <begin position="73"/>
        <end position="90"/>
    </location>
</feature>
<keyword evidence="4 6" id="KW-0472">Membrane</keyword>
<proteinExistence type="inferred from homology"/>
<reference evidence="8 9" key="1">
    <citation type="journal article" date="2016" name="Front. Microbiol.">
        <title>Comparative Genomics Analysis of Streptomyces Species Reveals Their Adaptation to the Marine Environment and Their Diversity at the Genomic Level.</title>
        <authorList>
            <person name="Tian X."/>
            <person name="Zhang Z."/>
            <person name="Yang T."/>
            <person name="Chen M."/>
            <person name="Li J."/>
            <person name="Chen F."/>
            <person name="Yang J."/>
            <person name="Li W."/>
            <person name="Zhang B."/>
            <person name="Zhang Z."/>
            <person name="Wu J."/>
            <person name="Zhang C."/>
            <person name="Long L."/>
            <person name="Xiao J."/>
        </authorList>
    </citation>
    <scope>NUCLEOTIDE SEQUENCE [LARGE SCALE GENOMIC DNA]</scope>
    <source>
        <strain evidence="8 9">SCSIO 10429</strain>
    </source>
</reference>
<dbReference type="EMBL" id="LJGW01000447">
    <property type="protein sequence ID" value="OEV08009.1"/>
    <property type="molecule type" value="Genomic_DNA"/>
</dbReference>
<dbReference type="GO" id="GO:0043190">
    <property type="term" value="C:ATP-binding cassette (ABC) transporter complex"/>
    <property type="evidence" value="ECO:0007669"/>
    <property type="project" value="InterPro"/>
</dbReference>
<keyword evidence="2 6" id="KW-0812">Transmembrane</keyword>
<name>A0A1E7KVT3_9ACTN</name>
<dbReference type="InterPro" id="IPR047817">
    <property type="entry name" value="ABC2_TM_bact-type"/>
</dbReference>
<dbReference type="Pfam" id="PF01061">
    <property type="entry name" value="ABC2_membrane"/>
    <property type="match status" value="1"/>
</dbReference>
<evidence type="ECO:0000256" key="6">
    <source>
        <dbReference type="RuleBase" id="RU361157"/>
    </source>
</evidence>
<evidence type="ECO:0000313" key="9">
    <source>
        <dbReference type="Proteomes" id="UP000176005"/>
    </source>
</evidence>
<dbReference type="PATRIC" id="fig|518642.10.peg.6477"/>
<keyword evidence="3 6" id="KW-1133">Transmembrane helix</keyword>
<feature type="transmembrane region" description="Helical" evidence="6">
    <location>
        <begin position="148"/>
        <end position="170"/>
    </location>
</feature>
<keyword evidence="6" id="KW-0813">Transport</keyword>